<dbReference type="InterPro" id="IPR009081">
    <property type="entry name" value="PP-bd_ACP"/>
</dbReference>
<gene>
    <name evidence="2" type="ORF">HLB44_06020</name>
</gene>
<evidence type="ECO:0000259" key="1">
    <source>
        <dbReference type="PROSITE" id="PS50075"/>
    </source>
</evidence>
<dbReference type="RefSeq" id="WP_173121659.1">
    <property type="nucleotide sequence ID" value="NZ_JABRWJ010000002.1"/>
</dbReference>
<dbReference type="InterPro" id="IPR036736">
    <property type="entry name" value="ACP-like_sf"/>
</dbReference>
<sequence>MDIEKELVGVLDEVLSLDGRAASFTAATPLLGAIPELDSMAVVSLITALEERFDMVVNDDDIDGSVFATLGSLTDFVRGKLAA</sequence>
<comment type="caution">
    <text evidence="2">The sequence shown here is derived from an EMBL/GenBank/DDBJ whole genome shotgun (WGS) entry which is preliminary data.</text>
</comment>
<organism evidence="2 3">
    <name type="scientific">Pseudaquabacterium terrae</name>
    <dbReference type="NCBI Taxonomy" id="2732868"/>
    <lineage>
        <taxon>Bacteria</taxon>
        <taxon>Pseudomonadati</taxon>
        <taxon>Pseudomonadota</taxon>
        <taxon>Betaproteobacteria</taxon>
        <taxon>Burkholderiales</taxon>
        <taxon>Sphaerotilaceae</taxon>
        <taxon>Pseudaquabacterium</taxon>
    </lineage>
</organism>
<protein>
    <submittedName>
        <fullName evidence="2">Acyl carrier protein</fullName>
    </submittedName>
</protein>
<proteinExistence type="predicted"/>
<evidence type="ECO:0000313" key="2">
    <source>
        <dbReference type="EMBL" id="NRF66532.1"/>
    </source>
</evidence>
<dbReference type="Proteomes" id="UP000737171">
    <property type="component" value="Unassembled WGS sequence"/>
</dbReference>
<dbReference type="SUPFAM" id="SSF47336">
    <property type="entry name" value="ACP-like"/>
    <property type="match status" value="1"/>
</dbReference>
<dbReference type="EMBL" id="JABRWJ010000002">
    <property type="protein sequence ID" value="NRF66532.1"/>
    <property type="molecule type" value="Genomic_DNA"/>
</dbReference>
<keyword evidence="3" id="KW-1185">Reference proteome</keyword>
<feature type="domain" description="Carrier" evidence="1">
    <location>
        <begin position="1"/>
        <end position="81"/>
    </location>
</feature>
<evidence type="ECO:0000313" key="3">
    <source>
        <dbReference type="Proteomes" id="UP000737171"/>
    </source>
</evidence>
<reference evidence="2 3" key="1">
    <citation type="submission" date="2020-05" db="EMBL/GenBank/DDBJ databases">
        <title>Aquincola sp. isolate from soil.</title>
        <authorList>
            <person name="Han J."/>
            <person name="Kim D.-U."/>
        </authorList>
    </citation>
    <scope>NUCLEOTIDE SEQUENCE [LARGE SCALE GENOMIC DNA]</scope>
    <source>
        <strain evidence="2 3">S2</strain>
    </source>
</reference>
<dbReference type="Gene3D" id="1.10.1200.10">
    <property type="entry name" value="ACP-like"/>
    <property type="match status" value="1"/>
</dbReference>
<accession>A0ABX2ECK6</accession>
<dbReference type="Pfam" id="PF00550">
    <property type="entry name" value="PP-binding"/>
    <property type="match status" value="1"/>
</dbReference>
<dbReference type="PROSITE" id="PS50075">
    <property type="entry name" value="CARRIER"/>
    <property type="match status" value="1"/>
</dbReference>
<name>A0ABX2ECK6_9BURK</name>